<dbReference type="GO" id="GO:0046820">
    <property type="term" value="F:4-amino-4-deoxychorismate synthase activity"/>
    <property type="evidence" value="ECO:0007669"/>
    <property type="project" value="UniProtKB-EC"/>
</dbReference>
<dbReference type="NCBIfam" id="TIGR00553">
    <property type="entry name" value="pabB"/>
    <property type="match status" value="1"/>
</dbReference>
<evidence type="ECO:0000259" key="4">
    <source>
        <dbReference type="Pfam" id="PF04715"/>
    </source>
</evidence>
<dbReference type="EMBL" id="JPGN01000009">
    <property type="protein sequence ID" value="KFI20738.1"/>
    <property type="molecule type" value="Genomic_DNA"/>
</dbReference>
<dbReference type="OrthoDB" id="9803598at2"/>
<dbReference type="InterPro" id="IPR005801">
    <property type="entry name" value="ADC_synthase"/>
</dbReference>
<evidence type="ECO:0000256" key="2">
    <source>
        <dbReference type="ARBA" id="ARBA00022679"/>
    </source>
</evidence>
<feature type="domain" description="Anthranilate synthase component I N-terminal" evidence="4">
    <location>
        <begin position="19"/>
        <end position="151"/>
    </location>
</feature>
<evidence type="ECO:0000313" key="6">
    <source>
        <dbReference type="Proteomes" id="UP000028839"/>
    </source>
</evidence>
<evidence type="ECO:0000313" key="5">
    <source>
        <dbReference type="EMBL" id="KFI20738.1"/>
    </source>
</evidence>
<dbReference type="AlphaFoldDB" id="A0A0E2Z4Y9"/>
<name>A0A0E2Z4Y9_9GAMM</name>
<dbReference type="Proteomes" id="UP000028839">
    <property type="component" value="Unassembled WGS sequence"/>
</dbReference>
<dbReference type="EC" id="2.6.1.85" evidence="1"/>
<sequence length="471" mass="53143">MKYSPRYAELPYSEDSAPLFEAIRQEPWAIFLDSGWPVNQSGRFDILAADPFMTFSCWGSETTIRKRHEAFSSLENPFILLQSELRRYTRNPSSIFPELPLTGGAMGYFGYDLGRRIEQLPTLALDMEGMPEMAIGLYDWVIVVDHRQQRSLLVGQGYDYRTWERWEALQSHLSQCHDSAPSQTTFRLWEPIESNLKQKDYQQAFTSIQHYIREGDCYQVNLAQRFEALAQGDPWALYRRLRLLNAAPFSAYFAIPEGAVLSTSPERFLRTNAGGVESHPIKGTRPRNPDPIADRKLALELQNSPKDRAENVMIVDLLRNDLGRVCLPGAIHVPRLCAIESFATVHHLVSTIRGRLTPGRDSIDLLQACFPGGSVTGAPKVRAMEIIEELEPHRRGVYCGSLGYIGFDGNMDTNIAIRTLVYSQSYLRFWAGGGIVADSVEEVEYQETLDKAAAILQALSEYTAPVSNRVP</sequence>
<dbReference type="PRINTS" id="PR00095">
    <property type="entry name" value="ANTSNTHASEI"/>
</dbReference>
<dbReference type="GO" id="GO:0000162">
    <property type="term" value="P:L-tryptophan biosynthetic process"/>
    <property type="evidence" value="ECO:0007669"/>
    <property type="project" value="TreeGrafter"/>
</dbReference>
<dbReference type="InterPro" id="IPR015890">
    <property type="entry name" value="Chorismate_C"/>
</dbReference>
<dbReference type="Pfam" id="PF00425">
    <property type="entry name" value="Chorismate_bind"/>
    <property type="match status" value="1"/>
</dbReference>
<evidence type="ECO:0000259" key="3">
    <source>
        <dbReference type="Pfam" id="PF00425"/>
    </source>
</evidence>
<keyword evidence="5" id="KW-0032">Aminotransferase</keyword>
<keyword evidence="2 5" id="KW-0808">Transferase</keyword>
<dbReference type="SUPFAM" id="SSF56322">
    <property type="entry name" value="ADC synthase"/>
    <property type="match status" value="1"/>
</dbReference>
<dbReference type="InterPro" id="IPR019999">
    <property type="entry name" value="Anth_synth_I-like"/>
</dbReference>
<dbReference type="PANTHER" id="PTHR11236:SF50">
    <property type="entry name" value="AMINODEOXYCHORISMATE SYNTHASE COMPONENT 1"/>
    <property type="match status" value="1"/>
</dbReference>
<dbReference type="InterPro" id="IPR006805">
    <property type="entry name" value="Anth_synth_I_N"/>
</dbReference>
<organism evidence="5 6">
    <name type="scientific">Nitrosococcus oceani C-27</name>
    <dbReference type="NCBI Taxonomy" id="314279"/>
    <lineage>
        <taxon>Bacteria</taxon>
        <taxon>Pseudomonadati</taxon>
        <taxon>Pseudomonadota</taxon>
        <taxon>Gammaproteobacteria</taxon>
        <taxon>Chromatiales</taxon>
        <taxon>Chromatiaceae</taxon>
        <taxon>Nitrosococcus</taxon>
    </lineage>
</organism>
<reference evidence="5 6" key="1">
    <citation type="submission" date="2014-07" db="EMBL/GenBank/DDBJ databases">
        <title>Comparative analysis of Nitrosococcus oceani genome inventories of strains from Pacific and Atlantic gyres.</title>
        <authorList>
            <person name="Lim C.K."/>
            <person name="Wang L."/>
            <person name="Sayavedra-Soto L.A."/>
            <person name="Klotz M.G."/>
        </authorList>
    </citation>
    <scope>NUCLEOTIDE SEQUENCE [LARGE SCALE GENOMIC DNA]</scope>
    <source>
        <strain evidence="5 6">C-27</strain>
    </source>
</reference>
<feature type="domain" description="Chorismate-utilising enzyme C-terminal" evidence="3">
    <location>
        <begin position="198"/>
        <end position="451"/>
    </location>
</feature>
<dbReference type="InterPro" id="IPR005802">
    <property type="entry name" value="ADC_synth_comp_1"/>
</dbReference>
<dbReference type="Pfam" id="PF04715">
    <property type="entry name" value="Anth_synt_I_N"/>
    <property type="match status" value="1"/>
</dbReference>
<proteinExistence type="predicted"/>
<protein>
    <recommendedName>
        <fullName evidence="1">aminodeoxychorismate synthase</fullName>
        <ecNumber evidence="1">2.6.1.85</ecNumber>
    </recommendedName>
</protein>
<evidence type="ECO:0000256" key="1">
    <source>
        <dbReference type="ARBA" id="ARBA00013139"/>
    </source>
</evidence>
<dbReference type="HOGENOM" id="CLU_006493_9_4_6"/>
<accession>A0A0E2Z4Y9</accession>
<comment type="caution">
    <text evidence="5">The sequence shown here is derived from an EMBL/GenBank/DDBJ whole genome shotgun (WGS) entry which is preliminary data.</text>
</comment>
<gene>
    <name evidence="5" type="primary">pabB</name>
    <name evidence="5" type="ORF">IB75_01300</name>
</gene>
<dbReference type="PANTHER" id="PTHR11236">
    <property type="entry name" value="AMINOBENZOATE/ANTHRANILATE SYNTHASE"/>
    <property type="match status" value="1"/>
</dbReference>
<dbReference type="GO" id="GO:0009396">
    <property type="term" value="P:folic acid-containing compound biosynthetic process"/>
    <property type="evidence" value="ECO:0007669"/>
    <property type="project" value="InterPro"/>
</dbReference>
<dbReference type="Gene3D" id="3.60.120.10">
    <property type="entry name" value="Anthranilate synthase"/>
    <property type="match status" value="1"/>
</dbReference>